<dbReference type="InterPro" id="IPR005081">
    <property type="entry name" value="SpoIIGA"/>
</dbReference>
<dbReference type="Proteomes" id="UP000094652">
    <property type="component" value="Chromosome"/>
</dbReference>
<feature type="transmembrane region" description="Helical" evidence="3">
    <location>
        <begin position="6"/>
        <end position="27"/>
    </location>
</feature>
<evidence type="ECO:0000313" key="4">
    <source>
        <dbReference type="EMBL" id="AOR23201.1"/>
    </source>
</evidence>
<feature type="transmembrane region" description="Helical" evidence="3">
    <location>
        <begin position="127"/>
        <end position="143"/>
    </location>
</feature>
<evidence type="ECO:0000256" key="2">
    <source>
        <dbReference type="PIRSR" id="PIRSR018571-1"/>
    </source>
</evidence>
<dbReference type="STRING" id="394958.BGI42_05425"/>
<dbReference type="Pfam" id="PF03419">
    <property type="entry name" value="Peptidase_U4"/>
    <property type="match status" value="1"/>
</dbReference>
<evidence type="ECO:0000256" key="1">
    <source>
        <dbReference type="PIRNR" id="PIRNR018571"/>
    </source>
</evidence>
<dbReference type="GO" id="GO:0006508">
    <property type="term" value="P:proteolysis"/>
    <property type="evidence" value="ECO:0007669"/>
    <property type="project" value="UniProtKB-KW"/>
</dbReference>
<protein>
    <recommendedName>
        <fullName evidence="1">Sporulation sigma-E factor-processing peptidase</fullName>
        <ecNumber evidence="1">3.4.23.-</ecNumber>
    </recommendedName>
    <alternativeName>
        <fullName evidence="1">Membrane-associated aspartic protease</fullName>
    </alternativeName>
    <alternativeName>
        <fullName evidence="1">Stage II sporulation protein GA</fullName>
    </alternativeName>
</protein>
<dbReference type="GO" id="GO:0004190">
    <property type="term" value="F:aspartic-type endopeptidase activity"/>
    <property type="evidence" value="ECO:0007669"/>
    <property type="project" value="UniProtKB-KW"/>
</dbReference>
<proteinExistence type="inferred from homology"/>
<feature type="transmembrane region" description="Helical" evidence="3">
    <location>
        <begin position="34"/>
        <end position="52"/>
    </location>
</feature>
<keyword evidence="3" id="KW-0812">Transmembrane</keyword>
<dbReference type="EMBL" id="CP017253">
    <property type="protein sequence ID" value="AOR23201.1"/>
    <property type="molecule type" value="Genomic_DNA"/>
</dbReference>
<keyword evidence="5" id="KW-1185">Reference proteome</keyword>
<dbReference type="GO" id="GO:0030436">
    <property type="term" value="P:asexual sporulation"/>
    <property type="evidence" value="ECO:0007669"/>
    <property type="project" value="InterPro"/>
</dbReference>
<dbReference type="GO" id="GO:0005886">
    <property type="term" value="C:plasma membrane"/>
    <property type="evidence" value="ECO:0007669"/>
    <property type="project" value="UniProtKB-SubCell"/>
</dbReference>
<organism evidence="4 5">
    <name type="scientific">Clostridium taeniosporum</name>
    <dbReference type="NCBI Taxonomy" id="394958"/>
    <lineage>
        <taxon>Bacteria</taxon>
        <taxon>Bacillati</taxon>
        <taxon>Bacillota</taxon>
        <taxon>Clostridia</taxon>
        <taxon>Eubacteriales</taxon>
        <taxon>Clostridiaceae</taxon>
        <taxon>Clostridium</taxon>
    </lineage>
</organism>
<dbReference type="PIRSF" id="PIRSF018571">
    <property type="entry name" value="SpoIIGA"/>
    <property type="match status" value="1"/>
</dbReference>
<keyword evidence="1" id="KW-1003">Cell membrane</keyword>
<sequence length="266" mass="30772">MEVYIDILILENFIVNLFLMILTMKILKYKVKDILLICSGFIGALYTIVLLFPNLNILTSFPCRIIVLYIMIKISYRKQGIINTIKAMSIFLLLTFTLSGLCFLFSINQNQYFIGQSFEISKYSIKYLILGGMIIYMFFNRLIEYIKNKLMINNFKFNIQFKVSDKVYDIKSFLDTGNELREPISNLPCILIEKDFISTIDFNGNDTYYIPYSAIGYGGNLKGIKVESIKIKGERFYSEVDAIICPCNEKLSRENDFNALLSRGVI</sequence>
<name>A0A1D7XIN4_9CLOT</name>
<dbReference type="RefSeq" id="WP_069679355.1">
    <property type="nucleotide sequence ID" value="NZ_CP017253.2"/>
</dbReference>
<keyword evidence="1 3" id="KW-0472">Membrane</keyword>
<dbReference type="AlphaFoldDB" id="A0A1D7XIN4"/>
<feature type="transmembrane region" description="Helical" evidence="3">
    <location>
        <begin position="88"/>
        <end position="107"/>
    </location>
</feature>
<dbReference type="EC" id="3.4.23.-" evidence="1"/>
<comment type="similarity">
    <text evidence="1">Belongs to the peptidase U4 family.</text>
</comment>
<keyword evidence="3" id="KW-1133">Transmembrane helix</keyword>
<dbReference type="GO" id="GO:0030435">
    <property type="term" value="P:sporulation resulting in formation of a cellular spore"/>
    <property type="evidence" value="ECO:0007669"/>
    <property type="project" value="UniProtKB-KW"/>
</dbReference>
<keyword evidence="1" id="KW-0749">Sporulation</keyword>
<keyword evidence="1" id="KW-0645">Protease</keyword>
<comment type="function">
    <text evidence="1">Probable aspartic protease that is responsible for the proteolytic cleavage of the RNA polymerase sigma E factor (SigE/spoIIGB) to yield the active peptide in the mother cell during sporulation. Responds to a signal from the forespore that is triggered by the extracellular signal protein SpoIIR.</text>
</comment>
<gene>
    <name evidence="4" type="ORF">BGI42_05425</name>
</gene>
<dbReference type="OrthoDB" id="2690199at2"/>
<dbReference type="KEGG" id="ctae:BGI42_05425"/>
<feature type="transmembrane region" description="Helical" evidence="3">
    <location>
        <begin position="58"/>
        <end position="76"/>
    </location>
</feature>
<keyword evidence="1" id="KW-0378">Hydrolase</keyword>
<reference evidence="5" key="1">
    <citation type="submission" date="2016-09" db="EMBL/GenBank/DDBJ databases">
        <title>Genomics of Clostridium taeniosporum, an organism which forms endospores with ribbon-like appendages.</title>
        <authorList>
            <person name="Walker J.R."/>
        </authorList>
    </citation>
    <scope>NUCLEOTIDE SEQUENCE [LARGE SCALE GENOMIC DNA]</scope>
    <source>
        <strain evidence="5">1/k</strain>
    </source>
</reference>
<feature type="active site" evidence="2">
    <location>
        <position position="175"/>
    </location>
</feature>
<evidence type="ECO:0000313" key="5">
    <source>
        <dbReference type="Proteomes" id="UP000094652"/>
    </source>
</evidence>
<evidence type="ECO:0000256" key="3">
    <source>
        <dbReference type="SAM" id="Phobius"/>
    </source>
</evidence>
<accession>A0A1D7XIN4</accession>
<comment type="subcellular location">
    <subcellularLocation>
        <location evidence="1">Cell membrane</location>
    </subcellularLocation>
</comment>
<keyword evidence="1" id="KW-0064">Aspartyl protease</keyword>